<accession>A0A843B8R3</accession>
<dbReference type="PANTHER" id="PTHR37483">
    <property type="entry name" value="UPF0125 PROTEIN RATB"/>
    <property type="match status" value="1"/>
</dbReference>
<dbReference type="AlphaFoldDB" id="A0A843B8R3"/>
<evidence type="ECO:0000313" key="4">
    <source>
        <dbReference type="Proteomes" id="UP000530032"/>
    </source>
</evidence>
<dbReference type="Proteomes" id="UP000530032">
    <property type="component" value="Unassembled WGS sequence"/>
</dbReference>
<protein>
    <recommendedName>
        <fullName evidence="2">UPF0125 protein HF327_013190</fullName>
    </recommendedName>
</protein>
<name>A0A843B8R3_9BURK</name>
<dbReference type="Pfam" id="PF03658">
    <property type="entry name" value="Ub-RnfH"/>
    <property type="match status" value="1"/>
</dbReference>
<dbReference type="EMBL" id="JABBCQ020000010">
    <property type="protein sequence ID" value="MBI1625452.1"/>
    <property type="molecule type" value="Genomic_DNA"/>
</dbReference>
<dbReference type="HAMAP" id="MF_00460">
    <property type="entry name" value="UPF0125_RnfH"/>
    <property type="match status" value="1"/>
</dbReference>
<dbReference type="SUPFAM" id="SSF54285">
    <property type="entry name" value="MoaD/ThiS"/>
    <property type="match status" value="1"/>
</dbReference>
<dbReference type="PANTHER" id="PTHR37483:SF1">
    <property type="entry name" value="UPF0125 PROTEIN RATB"/>
    <property type="match status" value="1"/>
</dbReference>
<dbReference type="Gene3D" id="3.10.20.280">
    <property type="entry name" value="RnfH-like"/>
    <property type="match status" value="1"/>
</dbReference>
<proteinExistence type="inferred from homology"/>
<dbReference type="InterPro" id="IPR037021">
    <property type="entry name" value="RnfH_sf"/>
</dbReference>
<organism evidence="3 4">
    <name type="scientific">Comamonas suwonensis</name>
    <dbReference type="NCBI Taxonomy" id="2606214"/>
    <lineage>
        <taxon>Bacteria</taxon>
        <taxon>Pseudomonadati</taxon>
        <taxon>Pseudomonadota</taxon>
        <taxon>Betaproteobacteria</taxon>
        <taxon>Burkholderiales</taxon>
        <taxon>Comamonadaceae</taxon>
        <taxon>Comamonas</taxon>
    </lineage>
</organism>
<dbReference type="RefSeq" id="WP_198460610.1">
    <property type="nucleotide sequence ID" value="NZ_JABBCQ020000010.1"/>
</dbReference>
<sequence length="117" mass="12689">MAELGHLQITICTSPQAGSTHEASLQLPAGSTVAQALAEAARLPELELNLEQLAPAMIGIWGKTARAEQLLKNGDRLEIYRPLTVDPKVARRERFARQGARSSGLFKRQRPGAKAGY</sequence>
<dbReference type="InterPro" id="IPR005346">
    <property type="entry name" value="RnfH"/>
</dbReference>
<comment type="similarity">
    <text evidence="1 2">Belongs to the UPF0125 (RnfH) family.</text>
</comment>
<gene>
    <name evidence="3" type="ORF">HF327_013190</name>
</gene>
<reference evidence="3" key="1">
    <citation type="submission" date="2020-12" db="EMBL/GenBank/DDBJ databases">
        <title>Comamonas sp. nov., isolated from stream water.</title>
        <authorList>
            <person name="Park K.-H."/>
        </authorList>
    </citation>
    <scope>NUCLEOTIDE SEQUENCE</scope>
    <source>
        <strain evidence="3">EJ-4</strain>
    </source>
</reference>
<comment type="caution">
    <text evidence="3">The sequence shown here is derived from an EMBL/GenBank/DDBJ whole genome shotgun (WGS) entry which is preliminary data.</text>
</comment>
<evidence type="ECO:0000256" key="2">
    <source>
        <dbReference type="HAMAP-Rule" id="MF_00460"/>
    </source>
</evidence>
<keyword evidence="4" id="KW-1185">Reference proteome</keyword>
<evidence type="ECO:0000313" key="3">
    <source>
        <dbReference type="EMBL" id="MBI1625452.1"/>
    </source>
</evidence>
<evidence type="ECO:0000256" key="1">
    <source>
        <dbReference type="ARBA" id="ARBA00010645"/>
    </source>
</evidence>
<dbReference type="InterPro" id="IPR016155">
    <property type="entry name" value="Mopterin_synth/thiamin_S_b"/>
</dbReference>